<dbReference type="Proteomes" id="UP000292408">
    <property type="component" value="Unassembled WGS sequence"/>
</dbReference>
<evidence type="ECO:0000313" key="1">
    <source>
        <dbReference type="EMBL" id="RZT58041.1"/>
    </source>
</evidence>
<sequence>MAESSDESGARPGPRVGVVTVAFRSNSVLKKLLASLAGASREPLSVVVVDNFPGDDESAAPIAHRFGATYVARPENPGYGAAINAGVRLLPKSIKWVVICNPDLEYKAGTIDALLAEASTDPTIGSVGPLVRNPDGSPYASARRIPSLRTGVGHALFANVWPANPWTRTYRHEHRPEFGTRDAGWLSGACLLVRRSAFEEVGGFDEGYFMYFEDVDLGYRLGKAGWRNVYVPGAEVVHIGGHATKAHSKIMIRAHHDSARRFVRRKYSGIWWLPVRGAINAGLSIRSRVHEFMASRRSRHA</sequence>
<dbReference type="EMBL" id="SGXT01000018">
    <property type="protein sequence ID" value="RZT58041.1"/>
    <property type="molecule type" value="Genomic_DNA"/>
</dbReference>
<dbReference type="AlphaFoldDB" id="A0A4Q7TC69"/>
<dbReference type="PANTHER" id="PTHR43179:SF7">
    <property type="entry name" value="RHAMNOSYLTRANSFERASE WBBL"/>
    <property type="match status" value="1"/>
</dbReference>
<dbReference type="PANTHER" id="PTHR43179">
    <property type="entry name" value="RHAMNOSYLTRANSFERASE WBBL"/>
    <property type="match status" value="1"/>
</dbReference>
<dbReference type="RefSeq" id="WP_130284001.1">
    <property type="nucleotide sequence ID" value="NZ_SGXT01000018.1"/>
</dbReference>
<dbReference type="GO" id="GO:0016740">
    <property type="term" value="F:transferase activity"/>
    <property type="evidence" value="ECO:0007669"/>
    <property type="project" value="UniProtKB-KW"/>
</dbReference>
<dbReference type="Gene3D" id="3.90.550.10">
    <property type="entry name" value="Spore Coat Polysaccharide Biosynthesis Protein SpsA, Chain A"/>
    <property type="match status" value="1"/>
</dbReference>
<name>A0A4Q7TC69_9MICO</name>
<protein>
    <submittedName>
        <fullName evidence="1">N-acetylglucosaminyl-diphospho-decaprenol L-rhamnosyltransferase</fullName>
    </submittedName>
</protein>
<keyword evidence="1" id="KW-0808">Transferase</keyword>
<dbReference type="CDD" id="cd04186">
    <property type="entry name" value="GT_2_like_c"/>
    <property type="match status" value="1"/>
</dbReference>
<gene>
    <name evidence="1" type="ORF">EV140_2278</name>
</gene>
<evidence type="ECO:0000313" key="2">
    <source>
        <dbReference type="Proteomes" id="UP000292408"/>
    </source>
</evidence>
<reference evidence="1 2" key="1">
    <citation type="journal article" date="2015" name="Stand. Genomic Sci.">
        <title>Genomic Encyclopedia of Bacterial and Archaeal Type Strains, Phase III: the genomes of soil and plant-associated and newly described type strains.</title>
        <authorList>
            <person name="Whitman W.B."/>
            <person name="Woyke T."/>
            <person name="Klenk H.P."/>
            <person name="Zhou Y."/>
            <person name="Lilburn T.G."/>
            <person name="Beck B.J."/>
            <person name="De Vos P."/>
            <person name="Vandamme P."/>
            <person name="Eisen J.A."/>
            <person name="Garrity G."/>
            <person name="Hugenholtz P."/>
            <person name="Kyrpides N.C."/>
        </authorList>
    </citation>
    <scope>NUCLEOTIDE SEQUENCE [LARGE SCALE GENOMIC DNA]</scope>
    <source>
        <strain evidence="1 2">AC4r</strain>
    </source>
</reference>
<comment type="caution">
    <text evidence="1">The sequence shown here is derived from an EMBL/GenBank/DDBJ whole genome shotgun (WGS) entry which is preliminary data.</text>
</comment>
<organism evidence="1 2">
    <name type="scientific">Microcella alkaliphila</name>
    <dbReference type="NCBI Taxonomy" id="279828"/>
    <lineage>
        <taxon>Bacteria</taxon>
        <taxon>Bacillati</taxon>
        <taxon>Actinomycetota</taxon>
        <taxon>Actinomycetes</taxon>
        <taxon>Micrococcales</taxon>
        <taxon>Microbacteriaceae</taxon>
        <taxon>Microcella</taxon>
    </lineage>
</organism>
<accession>A0A4Q7TC69</accession>
<dbReference type="OrthoDB" id="9771846at2"/>
<dbReference type="SUPFAM" id="SSF53448">
    <property type="entry name" value="Nucleotide-diphospho-sugar transferases"/>
    <property type="match status" value="1"/>
</dbReference>
<dbReference type="Pfam" id="PF13641">
    <property type="entry name" value="Glyco_tranf_2_3"/>
    <property type="match status" value="1"/>
</dbReference>
<proteinExistence type="predicted"/>
<dbReference type="InterPro" id="IPR029044">
    <property type="entry name" value="Nucleotide-diphossugar_trans"/>
</dbReference>
<keyword evidence="2" id="KW-1185">Reference proteome</keyword>